<dbReference type="HOGENOM" id="CLU_745448_0_0_1"/>
<dbReference type="InParanoid" id="E9I1F1"/>
<organism evidence="2 3">
    <name type="scientific">Daphnia pulex</name>
    <name type="common">Water flea</name>
    <dbReference type="NCBI Taxonomy" id="6669"/>
    <lineage>
        <taxon>Eukaryota</taxon>
        <taxon>Metazoa</taxon>
        <taxon>Ecdysozoa</taxon>
        <taxon>Arthropoda</taxon>
        <taxon>Crustacea</taxon>
        <taxon>Branchiopoda</taxon>
        <taxon>Diplostraca</taxon>
        <taxon>Cladocera</taxon>
        <taxon>Anomopoda</taxon>
        <taxon>Daphniidae</taxon>
        <taxon>Daphnia</taxon>
    </lineage>
</organism>
<dbReference type="EMBL" id="GL733778">
    <property type="protein sequence ID" value="EFX62178.1"/>
    <property type="molecule type" value="Genomic_DNA"/>
</dbReference>
<gene>
    <name evidence="2" type="ORF">DAPPUDRAFT_337321</name>
</gene>
<evidence type="ECO:0000313" key="2">
    <source>
        <dbReference type="EMBL" id="EFX62178.1"/>
    </source>
</evidence>
<evidence type="ECO:0000313" key="3">
    <source>
        <dbReference type="Proteomes" id="UP000000305"/>
    </source>
</evidence>
<dbReference type="InterPro" id="IPR006171">
    <property type="entry name" value="TOPRIM_dom"/>
</dbReference>
<keyword evidence="3" id="KW-1185">Reference proteome</keyword>
<sequence>MSFELEDFQYTLDELGITWRVSGKSLAIRDCPACGNQNYKVLFNLHAHEEGDEQFFGRCLKGSCQERYSSIKYLVMSGMSRQEALSAHNVDPTKMMNQAFTADEKPQVNNIIPEIKSIIDTSQFCNIEDAPDHFVSKYAKRRGYIDKYQDKIKIDLNDNSVVFLVFDDDLCIEYQKRFVSPTANPKTKMSPGFKRERLLTFHGGPGLVICEGPFTALSAAHYGFTGICTFGSDISKAYLDAIIQLAQKRSEPLYYALESDDAASNKGLSKFRSKVAWLGKEFSIIKPEIGKDLNDSWQAGRGYTIEADDKNPWIPNLIKMEW</sequence>
<evidence type="ECO:0000259" key="1">
    <source>
        <dbReference type="Pfam" id="PF13362"/>
    </source>
</evidence>
<name>E9I1F1_DAPPU</name>
<accession>E9I1F1</accession>
<dbReference type="Pfam" id="PF13362">
    <property type="entry name" value="Toprim_3"/>
    <property type="match status" value="1"/>
</dbReference>
<dbReference type="KEGG" id="dpx:DAPPUDRAFT_337321"/>
<dbReference type="Proteomes" id="UP000000305">
    <property type="component" value="Unassembled WGS sequence"/>
</dbReference>
<protein>
    <recommendedName>
        <fullName evidence="1">Toprim domain-containing protein</fullName>
    </recommendedName>
</protein>
<dbReference type="InterPro" id="IPR034154">
    <property type="entry name" value="TOPRIM_DnaG/twinkle"/>
</dbReference>
<dbReference type="AlphaFoldDB" id="E9I1F1"/>
<reference evidence="2 3" key="1">
    <citation type="journal article" date="2011" name="Science">
        <title>The ecoresponsive genome of Daphnia pulex.</title>
        <authorList>
            <person name="Colbourne J.K."/>
            <person name="Pfrender M.E."/>
            <person name="Gilbert D."/>
            <person name="Thomas W.K."/>
            <person name="Tucker A."/>
            <person name="Oakley T.H."/>
            <person name="Tokishita S."/>
            <person name="Aerts A."/>
            <person name="Arnold G.J."/>
            <person name="Basu M.K."/>
            <person name="Bauer D.J."/>
            <person name="Caceres C.E."/>
            <person name="Carmel L."/>
            <person name="Casola C."/>
            <person name="Choi J.H."/>
            <person name="Detter J.C."/>
            <person name="Dong Q."/>
            <person name="Dusheyko S."/>
            <person name="Eads B.D."/>
            <person name="Frohlich T."/>
            <person name="Geiler-Samerotte K.A."/>
            <person name="Gerlach D."/>
            <person name="Hatcher P."/>
            <person name="Jogdeo S."/>
            <person name="Krijgsveld J."/>
            <person name="Kriventseva E.V."/>
            <person name="Kultz D."/>
            <person name="Laforsch C."/>
            <person name="Lindquist E."/>
            <person name="Lopez J."/>
            <person name="Manak J.R."/>
            <person name="Muller J."/>
            <person name="Pangilinan J."/>
            <person name="Patwardhan R.P."/>
            <person name="Pitluck S."/>
            <person name="Pritham E.J."/>
            <person name="Rechtsteiner A."/>
            <person name="Rho M."/>
            <person name="Rogozin I.B."/>
            <person name="Sakarya O."/>
            <person name="Salamov A."/>
            <person name="Schaack S."/>
            <person name="Shapiro H."/>
            <person name="Shiga Y."/>
            <person name="Skalitzky C."/>
            <person name="Smith Z."/>
            <person name="Souvorov A."/>
            <person name="Sung W."/>
            <person name="Tang Z."/>
            <person name="Tsuchiya D."/>
            <person name="Tu H."/>
            <person name="Vos H."/>
            <person name="Wang M."/>
            <person name="Wolf Y.I."/>
            <person name="Yamagata H."/>
            <person name="Yamada T."/>
            <person name="Ye Y."/>
            <person name="Shaw J.R."/>
            <person name="Andrews J."/>
            <person name="Crease T.J."/>
            <person name="Tang H."/>
            <person name="Lucas S.M."/>
            <person name="Robertson H.M."/>
            <person name="Bork P."/>
            <person name="Koonin E.V."/>
            <person name="Zdobnov E.M."/>
            <person name="Grigoriev I.V."/>
            <person name="Lynch M."/>
            <person name="Boore J.L."/>
        </authorList>
    </citation>
    <scope>NUCLEOTIDE SEQUENCE [LARGE SCALE GENOMIC DNA]</scope>
</reference>
<feature type="domain" description="Toprim" evidence="1">
    <location>
        <begin position="207"/>
        <end position="299"/>
    </location>
</feature>
<dbReference type="CDD" id="cd01029">
    <property type="entry name" value="TOPRIM_primases"/>
    <property type="match status" value="1"/>
</dbReference>
<dbReference type="Gene3D" id="3.40.1360.10">
    <property type="match status" value="1"/>
</dbReference>
<proteinExistence type="predicted"/>